<reference evidence="1 2" key="1">
    <citation type="journal article" date="2012" name="J. Bacteriol.">
        <title>Genome sequence of the cycloprodigiosin-producing bacterial strain Pseudoalteromonas rubra ATCC 29570(T).</title>
        <authorList>
            <person name="Xie B.B."/>
            <person name="Shu Y.L."/>
            <person name="Qin Q.L."/>
            <person name="Rong J.C."/>
            <person name="Zhang X.Y."/>
            <person name="Chen X.L."/>
            <person name="Zhou B.C."/>
            <person name="Zhang Y.Z."/>
        </authorList>
    </citation>
    <scope>NUCLEOTIDE SEQUENCE [LARGE SCALE GENOMIC DNA]</scope>
    <source>
        <strain evidence="1 2">DSM 6842</strain>
    </source>
</reference>
<comment type="caution">
    <text evidence="1">The sequence shown here is derived from an EMBL/GenBank/DDBJ whole genome shotgun (WGS) entry which is preliminary data.</text>
</comment>
<proteinExistence type="predicted"/>
<accession>A0A8T0C968</accession>
<name>A0A8T0C968_9GAMM</name>
<dbReference type="Proteomes" id="UP000016480">
    <property type="component" value="Unassembled WGS sequence"/>
</dbReference>
<gene>
    <name evidence="1" type="ORF">PRUB_a3733</name>
</gene>
<evidence type="ECO:0000313" key="1">
    <source>
        <dbReference type="EMBL" id="KAF7786918.1"/>
    </source>
</evidence>
<protein>
    <submittedName>
        <fullName evidence="1">Uncharacterized protein</fullName>
    </submittedName>
</protein>
<dbReference type="AlphaFoldDB" id="A0A8T0C968"/>
<dbReference type="EMBL" id="AHCD03000034">
    <property type="protein sequence ID" value="KAF7786918.1"/>
    <property type="molecule type" value="Genomic_DNA"/>
</dbReference>
<evidence type="ECO:0000313" key="2">
    <source>
        <dbReference type="Proteomes" id="UP000016480"/>
    </source>
</evidence>
<sequence length="44" mass="4854">MISLCGANEFNSSKKAEFASLNADWKTVLTNERVMHPGATRLTL</sequence>
<organism evidence="1 2">
    <name type="scientific">Pseudoalteromonas rubra</name>
    <dbReference type="NCBI Taxonomy" id="43658"/>
    <lineage>
        <taxon>Bacteria</taxon>
        <taxon>Pseudomonadati</taxon>
        <taxon>Pseudomonadota</taxon>
        <taxon>Gammaproteobacteria</taxon>
        <taxon>Alteromonadales</taxon>
        <taxon>Pseudoalteromonadaceae</taxon>
        <taxon>Pseudoalteromonas</taxon>
    </lineage>
</organism>